<feature type="signal peptide" evidence="1">
    <location>
        <begin position="1"/>
        <end position="25"/>
    </location>
</feature>
<keyword evidence="1" id="KW-0732">Signal</keyword>
<dbReference type="Gene3D" id="3.20.20.100">
    <property type="entry name" value="NADP-dependent oxidoreductase domain"/>
    <property type="match status" value="1"/>
</dbReference>
<protein>
    <submittedName>
        <fullName evidence="3">Aldo/keto reductase</fullName>
    </submittedName>
</protein>
<dbReference type="PANTHER" id="PTHR43312">
    <property type="entry name" value="D-THREO-ALDOSE 1-DEHYDROGENASE"/>
    <property type="match status" value="1"/>
</dbReference>
<dbReference type="CDD" id="cd19095">
    <property type="entry name" value="AKR_PA4992-like"/>
    <property type="match status" value="1"/>
</dbReference>
<dbReference type="InterPro" id="IPR053135">
    <property type="entry name" value="AKR2_Oxidoreductase"/>
</dbReference>
<evidence type="ECO:0000313" key="4">
    <source>
        <dbReference type="Proteomes" id="UP001107961"/>
    </source>
</evidence>
<feature type="domain" description="NADP-dependent oxidoreductase" evidence="2">
    <location>
        <begin position="51"/>
        <end position="296"/>
    </location>
</feature>
<reference evidence="3" key="1">
    <citation type="submission" date="2022-01" db="EMBL/GenBank/DDBJ databases">
        <authorList>
            <person name="Karlyshev A.V."/>
            <person name="Jaspars M."/>
        </authorList>
    </citation>
    <scope>NUCLEOTIDE SEQUENCE</scope>
    <source>
        <strain evidence="3">AGSA3-2</strain>
    </source>
</reference>
<dbReference type="Pfam" id="PF00248">
    <property type="entry name" value="Aldo_ket_red"/>
    <property type="match status" value="1"/>
</dbReference>
<dbReference type="PROSITE" id="PS51318">
    <property type="entry name" value="TAT"/>
    <property type="match status" value="1"/>
</dbReference>
<dbReference type="EMBL" id="JAJVKT010000006">
    <property type="protein sequence ID" value="MCE7508210.1"/>
    <property type="molecule type" value="Genomic_DNA"/>
</dbReference>
<dbReference type="PANTHER" id="PTHR43312:SF1">
    <property type="entry name" value="NADP-DEPENDENT OXIDOREDUCTASE DOMAIN-CONTAINING PROTEIN"/>
    <property type="match status" value="1"/>
</dbReference>
<dbReference type="InterPro" id="IPR036812">
    <property type="entry name" value="NAD(P)_OxRdtase_dom_sf"/>
</dbReference>
<evidence type="ECO:0000313" key="3">
    <source>
        <dbReference type="EMBL" id="MCE7508210.1"/>
    </source>
</evidence>
<evidence type="ECO:0000256" key="1">
    <source>
        <dbReference type="SAM" id="SignalP"/>
    </source>
</evidence>
<gene>
    <name evidence="3" type="ORF">LZG35_06135</name>
</gene>
<name>A0A9Q3W3Y5_9GAMM</name>
<dbReference type="InterPro" id="IPR023210">
    <property type="entry name" value="NADP_OxRdtase_dom"/>
</dbReference>
<accession>A0A9Q3W3Y5</accession>
<dbReference type="AlphaFoldDB" id="A0A9Q3W3Y5"/>
<dbReference type="SUPFAM" id="SSF51430">
    <property type="entry name" value="NAD(P)-linked oxidoreductase"/>
    <property type="match status" value="1"/>
</dbReference>
<organism evidence="3 4">
    <name type="scientific">Alloalcanivorax xenomutans</name>
    <dbReference type="NCBI Taxonomy" id="1094342"/>
    <lineage>
        <taxon>Bacteria</taxon>
        <taxon>Pseudomonadati</taxon>
        <taxon>Pseudomonadota</taxon>
        <taxon>Gammaproteobacteria</taxon>
        <taxon>Oceanospirillales</taxon>
        <taxon>Alcanivoracaceae</taxon>
        <taxon>Alloalcanivorax</taxon>
    </lineage>
</organism>
<proteinExistence type="predicted"/>
<dbReference type="KEGG" id="axe:P40_18895"/>
<dbReference type="InterPro" id="IPR006311">
    <property type="entry name" value="TAT_signal"/>
</dbReference>
<keyword evidence="4" id="KW-1185">Reference proteome</keyword>
<sequence length="304" mass="33283">MLSRRTLLKAGAASAAGLALSPLWAASEKDAAMAMRTLPSSGEAIPVIGMGSSGSFEVGTSDQERDPLREVLRRFFAGGGRLIDTAPSYGSAETVIGDLLSELGLREKTFLATKISSTGREVGKAQFENSLRRLKTDKVELLQVHNMQDWQTQMALINDLKKEGKVRYSGVTHWLDSGQDQLAEVVEASKPDFLQINYSVISTKAEERLFPLARDLGVAVLINRAFDDGRLFRQVADRPLPEWAPEAGIDSWAQAFLKFSISHPAVTAVIPATGKPHRQSDNLKAGYGPMLTEQQRRDLRALFS</sequence>
<evidence type="ECO:0000259" key="2">
    <source>
        <dbReference type="Pfam" id="PF00248"/>
    </source>
</evidence>
<dbReference type="RefSeq" id="WP_080531586.1">
    <property type="nucleotide sequence ID" value="NZ_CP012331.1"/>
</dbReference>
<dbReference type="Proteomes" id="UP001107961">
    <property type="component" value="Unassembled WGS sequence"/>
</dbReference>
<comment type="caution">
    <text evidence="3">The sequence shown here is derived from an EMBL/GenBank/DDBJ whole genome shotgun (WGS) entry which is preliminary data.</text>
</comment>
<feature type="chain" id="PRO_5040368934" evidence="1">
    <location>
        <begin position="26"/>
        <end position="304"/>
    </location>
</feature>